<proteinExistence type="predicted"/>
<keyword evidence="4" id="KW-1185">Reference proteome</keyword>
<organism evidence="3 4">
    <name type="scientific">Roseibium aggregatum</name>
    <dbReference type="NCBI Taxonomy" id="187304"/>
    <lineage>
        <taxon>Bacteria</taxon>
        <taxon>Pseudomonadati</taxon>
        <taxon>Pseudomonadota</taxon>
        <taxon>Alphaproteobacteria</taxon>
        <taxon>Hyphomicrobiales</taxon>
        <taxon>Stappiaceae</taxon>
        <taxon>Roseibium</taxon>
    </lineage>
</organism>
<accession>A0A0M6Y7P2</accession>
<dbReference type="GO" id="GO:0032259">
    <property type="term" value="P:methylation"/>
    <property type="evidence" value="ECO:0007669"/>
    <property type="project" value="UniProtKB-KW"/>
</dbReference>
<dbReference type="CDD" id="cd02440">
    <property type="entry name" value="AdoMet_MTases"/>
    <property type="match status" value="1"/>
</dbReference>
<keyword evidence="1 3" id="KW-0808">Transferase</keyword>
<reference evidence="4" key="1">
    <citation type="submission" date="2015-07" db="EMBL/GenBank/DDBJ databases">
        <authorList>
            <person name="Rodrigo-Torres Lidia"/>
            <person name="Arahal R.David."/>
        </authorList>
    </citation>
    <scope>NUCLEOTIDE SEQUENCE [LARGE SCALE GENOMIC DNA]</scope>
    <source>
        <strain evidence="4">CECT 4801</strain>
    </source>
</reference>
<dbReference type="AlphaFoldDB" id="A0A0M6Y7P2"/>
<name>A0A0M6Y7P2_9HYPH</name>
<dbReference type="Proteomes" id="UP000048926">
    <property type="component" value="Unassembled WGS sequence"/>
</dbReference>
<sequence length="232" mass="26023">MTTKSAKVGSWSFERTSIAEEFDAHVRRHLPWYDLLSDKVADIAAGYLPANGALLDCGCSTADLAIRMQDVFKSRDASYVGVDVSEEMVEIATERLDSDEYRINFQLEAVDVFEELSRKPEAYDVIVANLFIMFLPPEDRRFFISKSVSALKRGGILIVVDRIEPEGGYLSSVLSRSTMADKMRAGTPLEEIAAKEVSLIGVQRPTNPNIYSGFKQFFQFGDFVGYVLENNY</sequence>
<dbReference type="SUPFAM" id="SSF53335">
    <property type="entry name" value="S-adenosyl-L-methionine-dependent methyltransferases"/>
    <property type="match status" value="1"/>
</dbReference>
<evidence type="ECO:0000256" key="1">
    <source>
        <dbReference type="ARBA" id="ARBA00022679"/>
    </source>
</evidence>
<feature type="domain" description="Methyltransferase" evidence="2">
    <location>
        <begin position="55"/>
        <end position="155"/>
    </location>
</feature>
<protein>
    <submittedName>
        <fullName evidence="3">tRNA (Cmo5U34)-methyltransferase</fullName>
        <ecNumber evidence="3">2.1.1.-</ecNumber>
    </submittedName>
</protein>
<keyword evidence="3" id="KW-0489">Methyltransferase</keyword>
<dbReference type="Pfam" id="PF13649">
    <property type="entry name" value="Methyltransf_25"/>
    <property type="match status" value="1"/>
</dbReference>
<dbReference type="EMBL" id="CXST01000002">
    <property type="protein sequence ID" value="CTQ45734.1"/>
    <property type="molecule type" value="Genomic_DNA"/>
</dbReference>
<dbReference type="PANTHER" id="PTHR43861">
    <property type="entry name" value="TRANS-ACONITATE 2-METHYLTRANSFERASE-RELATED"/>
    <property type="match status" value="1"/>
</dbReference>
<dbReference type="GO" id="GO:0008168">
    <property type="term" value="F:methyltransferase activity"/>
    <property type="evidence" value="ECO:0007669"/>
    <property type="project" value="UniProtKB-KW"/>
</dbReference>
<dbReference type="Gene3D" id="3.40.50.150">
    <property type="entry name" value="Vaccinia Virus protein VP39"/>
    <property type="match status" value="1"/>
</dbReference>
<dbReference type="RefSeq" id="WP_187306605.1">
    <property type="nucleotide sequence ID" value="NZ_CXST01000002.1"/>
</dbReference>
<evidence type="ECO:0000313" key="4">
    <source>
        <dbReference type="Proteomes" id="UP000048926"/>
    </source>
</evidence>
<dbReference type="InterPro" id="IPR029063">
    <property type="entry name" value="SAM-dependent_MTases_sf"/>
</dbReference>
<dbReference type="EC" id="2.1.1.-" evidence="3"/>
<evidence type="ECO:0000259" key="2">
    <source>
        <dbReference type="Pfam" id="PF13649"/>
    </source>
</evidence>
<gene>
    <name evidence="3" type="primary">cmoA_1</name>
    <name evidence="3" type="ORF">LAL4801_04189</name>
</gene>
<evidence type="ECO:0000313" key="3">
    <source>
        <dbReference type="EMBL" id="CTQ45734.1"/>
    </source>
</evidence>
<dbReference type="InterPro" id="IPR041698">
    <property type="entry name" value="Methyltransf_25"/>
</dbReference>